<dbReference type="Proteomes" id="UP000003179">
    <property type="component" value="Unassembled WGS sequence"/>
</dbReference>
<sequence length="62" mass="6687">MDAQRGCLVTRSALPAVISLPSTVICDAVIFCRNMGEAISTKLVLRKRGPDLPPRRIMFGGS</sequence>
<comment type="caution">
    <text evidence="1">The sequence shown here is derived from an EMBL/GenBank/DDBJ whole genome shotgun (WGS) entry which is preliminary data.</text>
</comment>
<accession>A0ABP2K7G4</accession>
<evidence type="ECO:0000313" key="1">
    <source>
        <dbReference type="EMBL" id="EFS91924.1"/>
    </source>
</evidence>
<evidence type="ECO:0000313" key="2">
    <source>
        <dbReference type="Proteomes" id="UP000003179"/>
    </source>
</evidence>
<proteinExistence type="predicted"/>
<reference evidence="1" key="1">
    <citation type="submission" date="2010-08" db="EMBL/GenBank/DDBJ databases">
        <authorList>
            <person name="Weinstock G."/>
            <person name="Sodergren E."/>
            <person name="Clifton S."/>
            <person name="Fulton L."/>
            <person name="Fulton B."/>
            <person name="Courtney L."/>
            <person name="Fronick C."/>
            <person name="Harrison M."/>
            <person name="Strong C."/>
            <person name="Farmer C."/>
            <person name="Delahaunty K."/>
            <person name="Markovic C."/>
            <person name="Hall O."/>
            <person name="Minx P."/>
            <person name="Tomlinson C."/>
            <person name="Mitreva M."/>
            <person name="Hou S."/>
            <person name="Chen J."/>
            <person name="Wollam A."/>
            <person name="Pepin K.H."/>
            <person name="Johnson M."/>
            <person name="Bhonagiri V."/>
            <person name="Zhang X."/>
            <person name="Suruliraj S."/>
            <person name="Warren W."/>
            <person name="Chinwalla A."/>
            <person name="Mardis E.R."/>
            <person name="Wilson R.K."/>
        </authorList>
    </citation>
    <scope>NUCLEOTIDE SEQUENCE [LARGE SCALE GENOMIC DNA]</scope>
    <source>
        <strain evidence="1">HL044PA1</strain>
    </source>
</reference>
<organism evidence="1 2">
    <name type="scientific">Cutibacterium modestum HL044PA1</name>
    <dbReference type="NCBI Taxonomy" id="765109"/>
    <lineage>
        <taxon>Bacteria</taxon>
        <taxon>Bacillati</taxon>
        <taxon>Actinomycetota</taxon>
        <taxon>Actinomycetes</taxon>
        <taxon>Propionibacteriales</taxon>
        <taxon>Propionibacteriaceae</taxon>
        <taxon>Cutibacterium</taxon>
        <taxon>Cutibacterium modestum</taxon>
    </lineage>
</organism>
<protein>
    <submittedName>
        <fullName evidence="1">Uncharacterized protein</fullName>
    </submittedName>
</protein>
<dbReference type="EMBL" id="ADZU01000031">
    <property type="protein sequence ID" value="EFS91924.1"/>
    <property type="molecule type" value="Genomic_DNA"/>
</dbReference>
<name>A0ABP2K7G4_9ACTN</name>
<gene>
    <name evidence="1" type="ORF">HMPREF9607_01898</name>
</gene>
<keyword evidence="2" id="KW-1185">Reference proteome</keyword>